<evidence type="ECO:0000313" key="5">
    <source>
        <dbReference type="EMBL" id="TGN18882.1"/>
    </source>
</evidence>
<comment type="subunit">
    <text evidence="4">Monomer.</text>
</comment>
<dbReference type="GO" id="GO:0019509">
    <property type="term" value="P:L-methionine salvage from methylthioadenosine"/>
    <property type="evidence" value="ECO:0007669"/>
    <property type="project" value="UniProtKB-UniRule"/>
</dbReference>
<evidence type="ECO:0000256" key="1">
    <source>
        <dbReference type="ARBA" id="ARBA00022605"/>
    </source>
</evidence>
<accession>A0A4R9LYT0</accession>
<dbReference type="SFLD" id="SFLDS00003">
    <property type="entry name" value="Haloacid_Dehalogenase"/>
    <property type="match status" value="1"/>
</dbReference>
<keyword evidence="2 4" id="KW-0378">Hydrolase</keyword>
<dbReference type="AlphaFoldDB" id="A0A4R9LYT0"/>
<dbReference type="RefSeq" id="WP_135760566.1">
    <property type="nucleotide sequence ID" value="NZ_RQHW01000042.1"/>
</dbReference>
<comment type="pathway">
    <text evidence="4">Amino-acid biosynthesis; L-methionine biosynthesis via salvage pathway; L-methionine from S-methyl-5-thio-alpha-D-ribose 1-phosphate: step 4/6.</text>
</comment>
<dbReference type="SFLD" id="SFLDG01129">
    <property type="entry name" value="C1.5:_HAD__Beta-PGM__Phosphata"/>
    <property type="match status" value="1"/>
</dbReference>
<dbReference type="GO" id="GO:0043874">
    <property type="term" value="F:acireductone synthase activity"/>
    <property type="evidence" value="ECO:0007669"/>
    <property type="project" value="UniProtKB-EC"/>
</dbReference>
<dbReference type="EMBL" id="RQHW01000042">
    <property type="protein sequence ID" value="TGN18882.1"/>
    <property type="molecule type" value="Genomic_DNA"/>
</dbReference>
<comment type="cofactor">
    <cofactor evidence="4">
        <name>Mg(2+)</name>
        <dbReference type="ChEBI" id="CHEBI:18420"/>
    </cofactor>
    <text evidence="4">Binds 1 Mg(2+) ion per subunit.</text>
</comment>
<dbReference type="HAMAP" id="MF_01681">
    <property type="entry name" value="Salvage_MtnC"/>
    <property type="match status" value="1"/>
</dbReference>
<keyword evidence="3 4" id="KW-0486">Methionine biosynthesis</keyword>
<dbReference type="GO" id="GO:0043716">
    <property type="term" value="F:2-hydroxy-3-keto-5-methylthiopentenyl-1-phosphate phosphatase activity"/>
    <property type="evidence" value="ECO:0007669"/>
    <property type="project" value="UniProtKB-UniRule"/>
</dbReference>
<keyword evidence="4" id="KW-0479">Metal-binding</keyword>
<comment type="catalytic activity">
    <reaction evidence="4">
        <text>5-methylsulfanyl-2,3-dioxopentyl phosphate + H2O = 1,2-dihydroxy-5-(methylsulfanyl)pent-1-en-3-one + phosphate</text>
        <dbReference type="Rhea" id="RHEA:21700"/>
        <dbReference type="ChEBI" id="CHEBI:15377"/>
        <dbReference type="ChEBI" id="CHEBI:43474"/>
        <dbReference type="ChEBI" id="CHEBI:49252"/>
        <dbReference type="ChEBI" id="CHEBI:58828"/>
        <dbReference type="EC" id="3.1.3.77"/>
    </reaction>
</comment>
<dbReference type="SFLD" id="SFLDF00044">
    <property type="entry name" value="enolase-phosphatase"/>
    <property type="match status" value="1"/>
</dbReference>
<dbReference type="InterPro" id="IPR036412">
    <property type="entry name" value="HAD-like_sf"/>
</dbReference>
<proteinExistence type="inferred from homology"/>
<dbReference type="InterPro" id="IPR023943">
    <property type="entry name" value="Enolase-ppase_E1"/>
</dbReference>
<comment type="function">
    <text evidence="4">Bifunctional enzyme that catalyzes the enolization of 2,3-diketo-5-methylthiopentyl-1-phosphate (DK-MTP-1-P) into the intermediate 2-hydroxy-3-keto-5-methylthiopentenyl-1-phosphate (HK-MTPenyl-1-P), which is then dephosphorylated to form the acireductone 1,2-dihydroxy-3-keto-5-methylthiopentene (DHK-MTPene).</text>
</comment>
<organism evidence="5 6">
    <name type="scientific">Leptospira idonii</name>
    <dbReference type="NCBI Taxonomy" id="1193500"/>
    <lineage>
        <taxon>Bacteria</taxon>
        <taxon>Pseudomonadati</taxon>
        <taxon>Spirochaetota</taxon>
        <taxon>Spirochaetia</taxon>
        <taxon>Leptospirales</taxon>
        <taxon>Leptospiraceae</taxon>
        <taxon>Leptospira</taxon>
    </lineage>
</organism>
<dbReference type="PANTHER" id="PTHR20371">
    <property type="entry name" value="ENOLASE-PHOSPHATASE E1"/>
    <property type="match status" value="1"/>
</dbReference>
<comment type="caution">
    <text evidence="5">The sequence shown here is derived from an EMBL/GenBank/DDBJ whole genome shotgun (WGS) entry which is preliminary data.</text>
</comment>
<dbReference type="Gene3D" id="1.10.720.60">
    <property type="match status" value="1"/>
</dbReference>
<dbReference type="OrthoDB" id="9797416at2"/>
<dbReference type="SUPFAM" id="SSF56784">
    <property type="entry name" value="HAD-like"/>
    <property type="match status" value="1"/>
</dbReference>
<dbReference type="Proteomes" id="UP000298058">
    <property type="component" value="Unassembled WGS sequence"/>
</dbReference>
<evidence type="ECO:0000256" key="3">
    <source>
        <dbReference type="ARBA" id="ARBA00023167"/>
    </source>
</evidence>
<comment type="pathway">
    <text evidence="4">Amino-acid biosynthesis; L-methionine biosynthesis via salvage pathway; L-methionine from S-methyl-5-thio-alpha-D-ribose 1-phosphate: step 3/6.</text>
</comment>
<dbReference type="NCBIfam" id="TIGR01691">
    <property type="entry name" value="enolase-ppase"/>
    <property type="match status" value="1"/>
</dbReference>
<evidence type="ECO:0000256" key="2">
    <source>
        <dbReference type="ARBA" id="ARBA00022801"/>
    </source>
</evidence>
<dbReference type="EC" id="3.1.3.77" evidence="4"/>
<dbReference type="UniPathway" id="UPA00904">
    <property type="reaction ID" value="UER00876"/>
</dbReference>
<protein>
    <recommendedName>
        <fullName evidence="4">Enolase-phosphatase E1</fullName>
        <ecNumber evidence="4">3.1.3.77</ecNumber>
    </recommendedName>
    <alternativeName>
        <fullName evidence="4">2,3-diketo-5-methylthio-1-phosphopentane phosphatase</fullName>
    </alternativeName>
</protein>
<keyword evidence="4" id="KW-0460">Magnesium</keyword>
<comment type="similarity">
    <text evidence="4">Belongs to the HAD-like hydrolase superfamily. MasA/MtnC family.</text>
</comment>
<dbReference type="GO" id="GO:0000287">
    <property type="term" value="F:magnesium ion binding"/>
    <property type="evidence" value="ECO:0007669"/>
    <property type="project" value="UniProtKB-UniRule"/>
</dbReference>
<gene>
    <name evidence="4 5" type="primary">mtnC</name>
    <name evidence="5" type="ORF">EHS15_10700</name>
</gene>
<dbReference type="InterPro" id="IPR023214">
    <property type="entry name" value="HAD_sf"/>
</dbReference>
<keyword evidence="6" id="KW-1185">Reference proteome</keyword>
<reference evidence="5" key="1">
    <citation type="journal article" date="2019" name="PLoS Negl. Trop. Dis.">
        <title>Revisiting the worldwide diversity of Leptospira species in the environment.</title>
        <authorList>
            <person name="Vincent A.T."/>
            <person name="Schiettekatte O."/>
            <person name="Bourhy P."/>
            <person name="Veyrier F.J."/>
            <person name="Picardeau M."/>
        </authorList>
    </citation>
    <scope>NUCLEOTIDE SEQUENCE [LARGE SCALE GENOMIC DNA]</scope>
    <source>
        <strain evidence="5">201300427</strain>
    </source>
</reference>
<dbReference type="Gene3D" id="3.40.50.1000">
    <property type="entry name" value="HAD superfamily/HAD-like"/>
    <property type="match status" value="1"/>
</dbReference>
<evidence type="ECO:0000256" key="4">
    <source>
        <dbReference type="HAMAP-Rule" id="MF_01681"/>
    </source>
</evidence>
<dbReference type="CDD" id="cd01629">
    <property type="entry name" value="HAD_EP"/>
    <property type="match status" value="1"/>
</dbReference>
<sequence>METAKGLNLKHFLLDIEGTTAPISFVHEVLFPYAKKRLDSFLKTYSWPEDLFSLIEQEFTKDKKGKDVKFSDLFPASVSLTKENVSSYFSYLISVDRKFGPLKEIQGKIWKEGYESSEIQSTIYPDVVDFLKQAKEKGILCHVYSSGSVEAQILIYRYSNFGDLTGYFSSYFDTSVGGKREVGSYQNILQTLGASAEEVSFFTDIVEEAEAANSAGIRSFILDRPGNLPQRQHSFSVMQKLEITSL</sequence>
<dbReference type="SFLD" id="SFLDG01133">
    <property type="entry name" value="C1.5.4:_Enolase-phosphatase_Li"/>
    <property type="match status" value="1"/>
</dbReference>
<dbReference type="PANTHER" id="PTHR20371:SF1">
    <property type="entry name" value="ENOLASE-PHOSPHATASE E1"/>
    <property type="match status" value="1"/>
</dbReference>
<name>A0A4R9LYT0_9LEPT</name>
<evidence type="ECO:0000313" key="6">
    <source>
        <dbReference type="Proteomes" id="UP000298058"/>
    </source>
</evidence>
<dbReference type="GO" id="GO:0043715">
    <property type="term" value="F:2,3-diketo-5-methylthiopentyl-1-phosphate enolase activity"/>
    <property type="evidence" value="ECO:0007669"/>
    <property type="project" value="UniProtKB-UniRule"/>
</dbReference>
<dbReference type="Pfam" id="PF00702">
    <property type="entry name" value="Hydrolase"/>
    <property type="match status" value="1"/>
</dbReference>
<keyword evidence="1 4" id="KW-0028">Amino-acid biosynthesis</keyword>